<keyword evidence="2 3" id="KW-0813">Transport</keyword>
<dbReference type="Pfam" id="PF00329">
    <property type="entry name" value="Complex1_30kDa"/>
    <property type="match status" value="1"/>
</dbReference>
<dbReference type="EC" id="7.1.1.-" evidence="4"/>
<keyword evidence="4" id="KW-0874">Quinone</keyword>
<name>A0A523YLK2_UNCAE</name>
<dbReference type="PANTHER" id="PTHR10884:SF14">
    <property type="entry name" value="NADH DEHYDROGENASE [UBIQUINONE] IRON-SULFUR PROTEIN 3, MITOCHONDRIAL"/>
    <property type="match status" value="1"/>
</dbReference>
<dbReference type="EMBL" id="SOIJ01000210">
    <property type="protein sequence ID" value="TET92457.1"/>
    <property type="molecule type" value="Genomic_DNA"/>
</dbReference>
<dbReference type="SUPFAM" id="SSF143243">
    <property type="entry name" value="Nqo5-like"/>
    <property type="match status" value="1"/>
</dbReference>
<reference evidence="6 7" key="1">
    <citation type="submission" date="2019-03" db="EMBL/GenBank/DDBJ databases">
        <title>Metabolic potential of uncultured bacteria and archaea associated with petroleum seepage in deep-sea sediments.</title>
        <authorList>
            <person name="Dong X."/>
            <person name="Hubert C."/>
        </authorList>
    </citation>
    <scope>NUCLEOTIDE SEQUENCE [LARGE SCALE GENOMIC DNA]</scope>
    <source>
        <strain evidence="6">E29_bin28</strain>
    </source>
</reference>
<dbReference type="InterPro" id="IPR001268">
    <property type="entry name" value="NADH_UbQ_OxRdtase_30kDa_su"/>
</dbReference>
<comment type="catalytic activity">
    <reaction evidence="4">
        <text>a quinone + NADH + 5 H(+)(in) = a quinol + NAD(+) + 4 H(+)(out)</text>
        <dbReference type="Rhea" id="RHEA:57888"/>
        <dbReference type="ChEBI" id="CHEBI:15378"/>
        <dbReference type="ChEBI" id="CHEBI:24646"/>
        <dbReference type="ChEBI" id="CHEBI:57540"/>
        <dbReference type="ChEBI" id="CHEBI:57945"/>
        <dbReference type="ChEBI" id="CHEBI:132124"/>
    </reaction>
</comment>
<feature type="domain" description="NADH:ubiquinone oxidoreductase 30kDa subunit" evidence="5">
    <location>
        <begin position="32"/>
        <end position="144"/>
    </location>
</feature>
<dbReference type="GO" id="GO:0016651">
    <property type="term" value="F:oxidoreductase activity, acting on NAD(P)H"/>
    <property type="evidence" value="ECO:0007669"/>
    <property type="project" value="InterPro"/>
</dbReference>
<comment type="function">
    <text evidence="4">NDH-1 shuttles electrons from NADH, via FMN and iron-sulfur (Fe-S) centers, to quinones in the respiratory chain.</text>
</comment>
<evidence type="ECO:0000256" key="3">
    <source>
        <dbReference type="RuleBase" id="RU003456"/>
    </source>
</evidence>
<evidence type="ECO:0000313" key="7">
    <source>
        <dbReference type="Proteomes" id="UP000316925"/>
    </source>
</evidence>
<gene>
    <name evidence="6" type="ORF">E3J33_03715</name>
</gene>
<evidence type="ECO:0000313" key="6">
    <source>
        <dbReference type="EMBL" id="TET92457.1"/>
    </source>
</evidence>
<dbReference type="InterPro" id="IPR020396">
    <property type="entry name" value="NADH_UbQ_OxRdtase_CS"/>
</dbReference>
<evidence type="ECO:0000256" key="2">
    <source>
        <dbReference type="ARBA" id="ARBA00022448"/>
    </source>
</evidence>
<accession>A0A523YLK2</accession>
<dbReference type="Gene3D" id="3.30.460.80">
    <property type="entry name" value="NADH:ubiquinone oxidoreductase, 30kDa subunit"/>
    <property type="match status" value="1"/>
</dbReference>
<evidence type="ECO:0000256" key="1">
    <source>
        <dbReference type="ARBA" id="ARBA00007569"/>
    </source>
</evidence>
<dbReference type="GO" id="GO:0008137">
    <property type="term" value="F:NADH dehydrogenase (ubiquinone) activity"/>
    <property type="evidence" value="ECO:0007669"/>
    <property type="project" value="InterPro"/>
</dbReference>
<dbReference type="AlphaFoldDB" id="A0A523YLK2"/>
<dbReference type="PROSITE" id="PS00542">
    <property type="entry name" value="COMPLEX1_30K"/>
    <property type="match status" value="1"/>
</dbReference>
<proteinExistence type="inferred from homology"/>
<sequence>MVQPDVIKELKEKLGKKILKWEEKPPQRYYFTIPREDILEAANFIFKKQGARFIIESGVDTPRAMEILYHFSFDELNKIVTLKVLLSKDECEVESIAPVIPGASWIEREIAELLGVKFLNHPDPRRLLLAEDWPEGEFPLRQEVRENQ</sequence>
<dbReference type="PANTHER" id="PTHR10884">
    <property type="entry name" value="NADH DEHYDROGENASE UBIQUINONE IRON-SULFUR PROTEIN 3"/>
    <property type="match status" value="1"/>
</dbReference>
<protein>
    <recommendedName>
        <fullName evidence="4">NADH-quinone oxidoreductase</fullName>
        <ecNumber evidence="4">7.1.1.-</ecNumber>
    </recommendedName>
</protein>
<organism evidence="6 7">
    <name type="scientific">Aerophobetes bacterium</name>
    <dbReference type="NCBI Taxonomy" id="2030807"/>
    <lineage>
        <taxon>Bacteria</taxon>
        <taxon>Candidatus Aerophobota</taxon>
    </lineage>
</organism>
<keyword evidence="3" id="KW-1278">Translocase</keyword>
<evidence type="ECO:0000256" key="4">
    <source>
        <dbReference type="RuleBase" id="RU003582"/>
    </source>
</evidence>
<keyword evidence="3" id="KW-0520">NAD</keyword>
<comment type="caution">
    <text evidence="6">The sequence shown here is derived from an EMBL/GenBank/DDBJ whole genome shotgun (WGS) entry which is preliminary data.</text>
</comment>
<evidence type="ECO:0000259" key="5">
    <source>
        <dbReference type="Pfam" id="PF00329"/>
    </source>
</evidence>
<dbReference type="InterPro" id="IPR037232">
    <property type="entry name" value="NADH_quin_OxRdtase_su_C/D-like"/>
</dbReference>
<comment type="similarity">
    <text evidence="1 3">Belongs to the complex I 30 kDa subunit family.</text>
</comment>
<dbReference type="Proteomes" id="UP000316925">
    <property type="component" value="Unassembled WGS sequence"/>
</dbReference>
<dbReference type="GO" id="GO:0048038">
    <property type="term" value="F:quinone binding"/>
    <property type="evidence" value="ECO:0007669"/>
    <property type="project" value="UniProtKB-KW"/>
</dbReference>